<protein>
    <submittedName>
        <fullName evidence="3">Uncharacterized protein</fullName>
    </submittedName>
</protein>
<dbReference type="OrthoDB" id="676979at2759"/>
<keyword evidence="2" id="KW-0812">Transmembrane</keyword>
<proteinExistence type="predicted"/>
<feature type="non-terminal residue" evidence="3">
    <location>
        <position position="243"/>
    </location>
</feature>
<keyword evidence="4" id="KW-1185">Reference proteome</keyword>
<reference evidence="3 4" key="1">
    <citation type="submission" date="2019-02" db="EMBL/GenBank/DDBJ databases">
        <title>Genome sequencing of the rare red list fungi Hericium alpestre (H. flagellum).</title>
        <authorList>
            <person name="Buettner E."/>
            <person name="Kellner H."/>
        </authorList>
    </citation>
    <scope>NUCLEOTIDE SEQUENCE [LARGE SCALE GENOMIC DNA]</scope>
    <source>
        <strain evidence="3 4">DSM 108284</strain>
    </source>
</reference>
<gene>
    <name evidence="3" type="ORF">EWM64_g10844</name>
</gene>
<keyword evidence="2" id="KW-0472">Membrane</keyword>
<dbReference type="Proteomes" id="UP000298061">
    <property type="component" value="Unassembled WGS sequence"/>
</dbReference>
<dbReference type="EMBL" id="SFCI01003218">
    <property type="protein sequence ID" value="TFY73168.1"/>
    <property type="molecule type" value="Genomic_DNA"/>
</dbReference>
<evidence type="ECO:0000256" key="2">
    <source>
        <dbReference type="SAM" id="Phobius"/>
    </source>
</evidence>
<sequence length="243" mass="27384">MNPPKDSALFTPASSTTWSAPSRFKEHLSHLSLAVAPPDHEQPIEQSRFSPDSPKHTHPVPPTPPSNSSSAFSLPPMYRFSPRSHMRDVKSPSIRDRVTRFFFDVRAPSRREPELGIPIQEPWPPLHIEKRAQAHGQSQGYHECCTCRRHKDEPLRRWRRRFLLGALLLFLLFLFINLIVLDTRVLAQPQIDSQTDVKTTAVPQSSTSSNLSADTQQCLSQYTLNAPSSPTTYPCATCLPLVA</sequence>
<evidence type="ECO:0000313" key="4">
    <source>
        <dbReference type="Proteomes" id="UP000298061"/>
    </source>
</evidence>
<evidence type="ECO:0000313" key="3">
    <source>
        <dbReference type="EMBL" id="TFY73168.1"/>
    </source>
</evidence>
<evidence type="ECO:0000256" key="1">
    <source>
        <dbReference type="SAM" id="MobiDB-lite"/>
    </source>
</evidence>
<comment type="caution">
    <text evidence="3">The sequence shown here is derived from an EMBL/GenBank/DDBJ whole genome shotgun (WGS) entry which is preliminary data.</text>
</comment>
<feature type="region of interest" description="Disordered" evidence="1">
    <location>
        <begin position="34"/>
        <end position="74"/>
    </location>
</feature>
<dbReference type="AlphaFoldDB" id="A0A4Y9ZHB8"/>
<name>A0A4Y9ZHB8_9AGAM</name>
<organism evidence="3 4">
    <name type="scientific">Hericium alpestre</name>
    <dbReference type="NCBI Taxonomy" id="135208"/>
    <lineage>
        <taxon>Eukaryota</taxon>
        <taxon>Fungi</taxon>
        <taxon>Dikarya</taxon>
        <taxon>Basidiomycota</taxon>
        <taxon>Agaricomycotina</taxon>
        <taxon>Agaricomycetes</taxon>
        <taxon>Russulales</taxon>
        <taxon>Hericiaceae</taxon>
        <taxon>Hericium</taxon>
    </lineage>
</organism>
<keyword evidence="2" id="KW-1133">Transmembrane helix</keyword>
<feature type="transmembrane region" description="Helical" evidence="2">
    <location>
        <begin position="162"/>
        <end position="181"/>
    </location>
</feature>
<accession>A0A4Y9ZHB8</accession>